<dbReference type="AlphaFoldDB" id="A0A1D8TYD3"/>
<dbReference type="UniPathway" id="UPA00359">
    <property type="reaction ID" value="UER00478"/>
</dbReference>
<dbReference type="KEGG" id="mpro:BJP34_27400"/>
<keyword evidence="8 12" id="KW-0378">Hydrolase</keyword>
<keyword evidence="10 12" id="KW-0443">Lipid metabolism</keyword>
<dbReference type="GO" id="GO:0016020">
    <property type="term" value="C:membrane"/>
    <property type="evidence" value="ECO:0007669"/>
    <property type="project" value="GOC"/>
</dbReference>
<feature type="binding site" evidence="12">
    <location>
        <position position="274"/>
    </location>
    <ligand>
        <name>Zn(2+)</name>
        <dbReference type="ChEBI" id="CHEBI:29105"/>
    </ligand>
</feature>
<dbReference type="InterPro" id="IPR015870">
    <property type="entry name" value="UDP-acyl_N-AcGlcN_deAcase_N"/>
</dbReference>
<evidence type="ECO:0000256" key="1">
    <source>
        <dbReference type="ARBA" id="ARBA00001947"/>
    </source>
</evidence>
<keyword evidence="7 12" id="KW-0479">Metal-binding</keyword>
<evidence type="ECO:0000256" key="4">
    <source>
        <dbReference type="ARBA" id="ARBA00012745"/>
    </source>
</evidence>
<dbReference type="GO" id="GO:0103117">
    <property type="term" value="F:UDP-3-O-acyl-N-acetylglucosamine deacetylase activity"/>
    <property type="evidence" value="ECO:0007669"/>
    <property type="project" value="UniProtKB-UniRule"/>
</dbReference>
<dbReference type="PANTHER" id="PTHR33694">
    <property type="entry name" value="UDP-3-O-ACYL-N-ACETYLGLUCOSAMINE DEACETYLASE 1, MITOCHONDRIAL-RELATED"/>
    <property type="match status" value="1"/>
</dbReference>
<dbReference type="EMBL" id="CP017599">
    <property type="protein sequence ID" value="AOX02670.1"/>
    <property type="molecule type" value="Genomic_DNA"/>
</dbReference>
<comment type="catalytic activity">
    <reaction evidence="11 12">
        <text>a UDP-3-O-[(3R)-3-hydroxyacyl]-N-acetyl-alpha-D-glucosamine + H2O = a UDP-3-O-[(3R)-3-hydroxyacyl]-alpha-D-glucosamine + acetate</text>
        <dbReference type="Rhea" id="RHEA:67816"/>
        <dbReference type="ChEBI" id="CHEBI:15377"/>
        <dbReference type="ChEBI" id="CHEBI:30089"/>
        <dbReference type="ChEBI" id="CHEBI:137740"/>
        <dbReference type="ChEBI" id="CHEBI:173225"/>
        <dbReference type="EC" id="3.5.1.108"/>
    </reaction>
</comment>
<evidence type="ECO:0000313" key="14">
    <source>
        <dbReference type="Proteomes" id="UP000177870"/>
    </source>
</evidence>
<evidence type="ECO:0000256" key="6">
    <source>
        <dbReference type="ARBA" id="ARBA00022556"/>
    </source>
</evidence>
<name>A0A1D8TYD3_9CYAN</name>
<sequence>MSSVYYTLAGMFERSGVGLHSGISTNVRVLPAAAGVGRYFVRVDLPGKPVIPANIDAVSGTTLSTELSTSTQYGNATVRTVEHLLAALAGSGVDNAQIEIDGPEVPLLDGSAKVWLEAIQEVGVVAAGVQGIDGKPYDSFTPGQVRATLTPPHLLTPSGTTPIPFVLNEPVSVYHGDAFVTALPAPKTRFTYGIDFALPAIGKQWYSWTPEQDNFADAIAPARTFGLADQIDQLRDRGLIKGGSLENALVCGQHGWVNPPLRFSNEPVRHKLLDLVGDLSLLGRFPVAHILAYKASHHLHVQLAKKLAEPMGCKLNTQKVEPLKINKLTGNL</sequence>
<dbReference type="InterPro" id="IPR020568">
    <property type="entry name" value="Ribosomal_Su5_D2-typ_SF"/>
</dbReference>
<keyword evidence="6 12" id="KW-0441">Lipid A biosynthesis</keyword>
<reference evidence="14" key="1">
    <citation type="submission" date="2016-10" db="EMBL/GenBank/DDBJ databases">
        <title>Comparative genomics uncovers the prolific and rare metabolic potential of the cyanobacterial genus Moorea.</title>
        <authorList>
            <person name="Leao T."/>
            <person name="Castelao G."/>
            <person name="Korobeynikov A."/>
            <person name="Monroe E.A."/>
            <person name="Podell S."/>
            <person name="Glukhov E."/>
            <person name="Allen E."/>
            <person name="Gerwick W.H."/>
            <person name="Gerwick L."/>
        </authorList>
    </citation>
    <scope>NUCLEOTIDE SEQUENCE [LARGE SCALE GENOMIC DNA]</scope>
    <source>
        <strain evidence="14">PAL-8-15-08-1</strain>
    </source>
</reference>
<dbReference type="RefSeq" id="WP_070395072.1">
    <property type="nucleotide sequence ID" value="NZ_CP017599.1"/>
</dbReference>
<evidence type="ECO:0000256" key="10">
    <source>
        <dbReference type="ARBA" id="ARBA00023098"/>
    </source>
</evidence>
<dbReference type="InterPro" id="IPR004463">
    <property type="entry name" value="UDP-acyl_GlcNac_deAcase"/>
</dbReference>
<evidence type="ECO:0000256" key="12">
    <source>
        <dbReference type="HAMAP-Rule" id="MF_00388"/>
    </source>
</evidence>
<accession>A0A1D8TYD3</accession>
<evidence type="ECO:0000256" key="5">
    <source>
        <dbReference type="ARBA" id="ARBA00022516"/>
    </source>
</evidence>
<evidence type="ECO:0000256" key="8">
    <source>
        <dbReference type="ARBA" id="ARBA00022801"/>
    </source>
</evidence>
<dbReference type="Proteomes" id="UP000177870">
    <property type="component" value="Chromosome"/>
</dbReference>
<dbReference type="Gene3D" id="3.30.230.20">
    <property type="entry name" value="lpxc deacetylase, domain 1"/>
    <property type="match status" value="1"/>
</dbReference>
<evidence type="ECO:0000313" key="13">
    <source>
        <dbReference type="EMBL" id="AOX02670.1"/>
    </source>
</evidence>
<comment type="cofactor">
    <cofactor evidence="1 12">
        <name>Zn(2+)</name>
        <dbReference type="ChEBI" id="CHEBI:29105"/>
    </cofactor>
</comment>
<evidence type="ECO:0000256" key="3">
    <source>
        <dbReference type="ARBA" id="ARBA00005002"/>
    </source>
</evidence>
<proteinExistence type="inferred from homology"/>
<dbReference type="OrthoDB" id="9772788at2"/>
<evidence type="ECO:0000256" key="2">
    <source>
        <dbReference type="ARBA" id="ARBA00002923"/>
    </source>
</evidence>
<comment type="pathway">
    <text evidence="3 12">Glycolipid biosynthesis; lipid IV(A) biosynthesis; lipid IV(A) from (3R)-3-hydroxytetradecanoyl-[acyl-carrier-protein] and UDP-N-acetyl-alpha-D-glucosamine: step 2/6.</text>
</comment>
<dbReference type="GO" id="GO:0046872">
    <property type="term" value="F:metal ion binding"/>
    <property type="evidence" value="ECO:0007669"/>
    <property type="project" value="UniProtKB-KW"/>
</dbReference>
<comment type="similarity">
    <text evidence="12">Belongs to the LpxC family.</text>
</comment>
<dbReference type="Gene3D" id="3.30.1700.10">
    <property type="entry name" value="lpxc deacetylase, domain 2"/>
    <property type="match status" value="1"/>
</dbReference>
<organism evidence="13 14">
    <name type="scientific">Moorena producens PAL-8-15-08-1</name>
    <dbReference type="NCBI Taxonomy" id="1458985"/>
    <lineage>
        <taxon>Bacteria</taxon>
        <taxon>Bacillati</taxon>
        <taxon>Cyanobacteriota</taxon>
        <taxon>Cyanophyceae</taxon>
        <taxon>Coleofasciculales</taxon>
        <taxon>Coleofasciculaceae</taxon>
        <taxon>Moorena</taxon>
    </lineage>
</organism>
<comment type="function">
    <text evidence="2 12">Catalyzes the hydrolysis of UDP-3-O-myristoyl-N-acetylglucosamine to form UDP-3-O-myristoylglucosamine and acetate, the committed step in lipid A biosynthesis.</text>
</comment>
<dbReference type="HAMAP" id="MF_00388">
    <property type="entry name" value="LpxC"/>
    <property type="match status" value="1"/>
</dbReference>
<evidence type="ECO:0000256" key="9">
    <source>
        <dbReference type="ARBA" id="ARBA00022833"/>
    </source>
</evidence>
<dbReference type="InterPro" id="IPR011334">
    <property type="entry name" value="UDP-acyl_GlcNac_deAcase_C"/>
</dbReference>
<keyword evidence="9 12" id="KW-0862">Zinc</keyword>
<dbReference type="SUPFAM" id="SSF54211">
    <property type="entry name" value="Ribosomal protein S5 domain 2-like"/>
    <property type="match status" value="2"/>
</dbReference>
<feature type="active site" description="Proton donor" evidence="12">
    <location>
        <position position="297"/>
    </location>
</feature>
<evidence type="ECO:0000256" key="11">
    <source>
        <dbReference type="ARBA" id="ARBA00024535"/>
    </source>
</evidence>
<dbReference type="EC" id="3.5.1.108" evidence="4 12"/>
<feature type="binding site" evidence="12">
    <location>
        <position position="83"/>
    </location>
    <ligand>
        <name>Zn(2+)</name>
        <dbReference type="ChEBI" id="CHEBI:29105"/>
    </ligand>
</feature>
<dbReference type="STRING" id="1458985.BJP34_27400"/>
<dbReference type="PANTHER" id="PTHR33694:SF1">
    <property type="entry name" value="UDP-3-O-ACYL-N-ACETYLGLUCOSAMINE DEACETYLASE 1, MITOCHONDRIAL-RELATED"/>
    <property type="match status" value="1"/>
</dbReference>
<dbReference type="Pfam" id="PF03331">
    <property type="entry name" value="LpxC"/>
    <property type="match status" value="2"/>
</dbReference>
<keyword evidence="5 12" id="KW-0444">Lipid biosynthesis</keyword>
<gene>
    <name evidence="12" type="primary">lpxC</name>
    <name evidence="13" type="ORF">BJP34_27400</name>
</gene>
<dbReference type="GO" id="GO:0009245">
    <property type="term" value="P:lipid A biosynthetic process"/>
    <property type="evidence" value="ECO:0007669"/>
    <property type="project" value="UniProtKB-UniRule"/>
</dbReference>
<evidence type="ECO:0000256" key="7">
    <source>
        <dbReference type="ARBA" id="ARBA00022723"/>
    </source>
</evidence>
<feature type="binding site" evidence="12">
    <location>
        <position position="270"/>
    </location>
    <ligand>
        <name>Zn(2+)</name>
        <dbReference type="ChEBI" id="CHEBI:29105"/>
    </ligand>
</feature>
<protein>
    <recommendedName>
        <fullName evidence="4 12">UDP-3-O-acyl-N-acetylglucosamine deacetylase</fullName>
        <shortName evidence="12">UDP-3-O-acyl-GlcNAc deacetylase</shortName>
        <ecNumber evidence="4 12">3.5.1.108</ecNumber>
    </recommendedName>
    <alternativeName>
        <fullName evidence="12">UDP-3-O-[R-3-hydroxymyristoyl]-N-acetylglucosamine deacetylase</fullName>
    </alternativeName>
</protein>